<dbReference type="InterPro" id="IPR032415">
    <property type="entry name" value="TRPM_tetra"/>
</dbReference>
<evidence type="ECO:0000256" key="5">
    <source>
        <dbReference type="ARBA" id="ARBA00023065"/>
    </source>
</evidence>
<feature type="compositionally biased region" description="Basic and acidic residues" evidence="8">
    <location>
        <begin position="1600"/>
        <end position="1609"/>
    </location>
</feature>
<evidence type="ECO:0000259" key="11">
    <source>
        <dbReference type="Pfam" id="PF16519"/>
    </source>
</evidence>
<dbReference type="Pfam" id="PF25508">
    <property type="entry name" value="TRPM2"/>
    <property type="match status" value="2"/>
</dbReference>
<proteinExistence type="predicted"/>
<dbReference type="EMBL" id="CAJFDI010000001">
    <property type="protein sequence ID" value="CAD5209766.1"/>
    <property type="molecule type" value="Genomic_DNA"/>
</dbReference>
<evidence type="ECO:0000256" key="9">
    <source>
        <dbReference type="SAM" id="Phobius"/>
    </source>
</evidence>
<feature type="region of interest" description="Disordered" evidence="8">
    <location>
        <begin position="1474"/>
        <end position="1501"/>
    </location>
</feature>
<keyword evidence="6 9" id="KW-0472">Membrane</keyword>
<reference evidence="14" key="2">
    <citation type="submission" date="2020-09" db="EMBL/GenBank/DDBJ databases">
        <authorList>
            <person name="Kikuchi T."/>
        </authorList>
    </citation>
    <scope>NUCLEOTIDE SEQUENCE</scope>
    <source>
        <strain evidence="14">Ka4C1</strain>
    </source>
</reference>
<feature type="compositionally biased region" description="Basic and acidic residues" evidence="8">
    <location>
        <begin position="1715"/>
        <end position="1725"/>
    </location>
</feature>
<evidence type="ECO:0000256" key="2">
    <source>
        <dbReference type="ARBA" id="ARBA00022448"/>
    </source>
</evidence>
<feature type="transmembrane region" description="Helical" evidence="9">
    <location>
        <begin position="1044"/>
        <end position="1061"/>
    </location>
</feature>
<feature type="domain" description="TRPM-like" evidence="13">
    <location>
        <begin position="496"/>
        <end position="609"/>
    </location>
</feature>
<dbReference type="InterPro" id="IPR041491">
    <property type="entry name" value="TRPM_SLOG"/>
</dbReference>
<feature type="region of interest" description="Disordered" evidence="8">
    <location>
        <begin position="1594"/>
        <end position="1725"/>
    </location>
</feature>
<dbReference type="SMR" id="A0A1I7S7H7"/>
<dbReference type="eggNOG" id="KOG3614">
    <property type="taxonomic scope" value="Eukaryota"/>
</dbReference>
<dbReference type="GO" id="GO:0005261">
    <property type="term" value="F:monoatomic cation channel activity"/>
    <property type="evidence" value="ECO:0007669"/>
    <property type="project" value="TreeGrafter"/>
</dbReference>
<protein>
    <submittedName>
        <fullName evidence="14">(pine wood nematode) hypothetical protein</fullName>
    </submittedName>
</protein>
<dbReference type="Pfam" id="PF00520">
    <property type="entry name" value="Ion_trans"/>
    <property type="match status" value="1"/>
</dbReference>
<evidence type="ECO:0000313" key="14">
    <source>
        <dbReference type="EMBL" id="CAD5209766.1"/>
    </source>
</evidence>
<evidence type="ECO:0000256" key="7">
    <source>
        <dbReference type="ARBA" id="ARBA00023303"/>
    </source>
</evidence>
<evidence type="ECO:0000313" key="15">
    <source>
        <dbReference type="Proteomes" id="UP000095284"/>
    </source>
</evidence>
<keyword evidence="4 9" id="KW-1133">Transmembrane helix</keyword>
<dbReference type="InterPro" id="IPR005821">
    <property type="entry name" value="Ion_trans_dom"/>
</dbReference>
<feature type="transmembrane region" description="Helical" evidence="9">
    <location>
        <begin position="1082"/>
        <end position="1101"/>
    </location>
</feature>
<evidence type="ECO:0000259" key="13">
    <source>
        <dbReference type="Pfam" id="PF25508"/>
    </source>
</evidence>
<dbReference type="WBParaSite" id="BXY_0896800.1">
    <property type="protein sequence ID" value="BXY_0896800.1"/>
    <property type="gene ID" value="BXY_0896800"/>
</dbReference>
<keyword evidence="7" id="KW-0407">Ion channel</keyword>
<feature type="transmembrane region" description="Helical" evidence="9">
    <location>
        <begin position="1153"/>
        <end position="1171"/>
    </location>
</feature>
<keyword evidence="16" id="KW-1185">Reference proteome</keyword>
<evidence type="ECO:0000256" key="8">
    <source>
        <dbReference type="SAM" id="MobiDB-lite"/>
    </source>
</evidence>
<feature type="compositionally biased region" description="Polar residues" evidence="8">
    <location>
        <begin position="951"/>
        <end position="970"/>
    </location>
</feature>
<dbReference type="PANTHER" id="PTHR13800:SF44">
    <property type="entry name" value="TRANSIENT RECEPTOR POTENTIAL CHANNEL"/>
    <property type="match status" value="1"/>
</dbReference>
<keyword evidence="3 9" id="KW-0812">Transmembrane</keyword>
<feature type="transmembrane region" description="Helical" evidence="9">
    <location>
        <begin position="1008"/>
        <end position="1032"/>
    </location>
</feature>
<feature type="compositionally biased region" description="Basic and acidic residues" evidence="8">
    <location>
        <begin position="1685"/>
        <end position="1697"/>
    </location>
</feature>
<dbReference type="GO" id="GO:0051262">
    <property type="term" value="P:protein tetramerization"/>
    <property type="evidence" value="ECO:0007669"/>
    <property type="project" value="InterPro"/>
</dbReference>
<feature type="region of interest" description="Disordered" evidence="8">
    <location>
        <begin position="1"/>
        <end position="39"/>
    </location>
</feature>
<feature type="transmembrane region" description="Helical" evidence="9">
    <location>
        <begin position="1113"/>
        <end position="1132"/>
    </location>
</feature>
<comment type="subcellular location">
    <subcellularLocation>
        <location evidence="1">Membrane</location>
        <topology evidence="1">Multi-pass membrane protein</topology>
    </subcellularLocation>
</comment>
<feature type="compositionally biased region" description="Basic residues" evidence="8">
    <location>
        <begin position="19"/>
        <end position="32"/>
    </location>
</feature>
<dbReference type="InterPro" id="IPR057366">
    <property type="entry name" value="TRPM-like"/>
</dbReference>
<evidence type="ECO:0000256" key="4">
    <source>
        <dbReference type="ARBA" id="ARBA00022989"/>
    </source>
</evidence>
<feature type="transmembrane region" description="Helical" evidence="9">
    <location>
        <begin position="1240"/>
        <end position="1265"/>
    </location>
</feature>
<feature type="compositionally biased region" description="Low complexity" evidence="8">
    <location>
        <begin position="880"/>
        <end position="900"/>
    </location>
</feature>
<dbReference type="Proteomes" id="UP000582659">
    <property type="component" value="Unassembled WGS sequence"/>
</dbReference>
<keyword evidence="2" id="KW-0813">Transport</keyword>
<name>A0A1I7S7H7_BURXY</name>
<sequence>MLDRPIHKRKMSLTTEEHRKRKANRRARRSAKLHVPSNVPGSDWREMCDIAYSNASKRTVSVSQGSVQNNRTVSKISLDSKSRTSSMRSLHVSFENTVTSKFKRRECTLIVPSGRNPGKCMCGLNIIDHESGSEILHQVPVNGKRLWSITENCKLFPTNAFGTIEFEGGPHPLKAQYLRCSFDSNPADIINYIQKVWKVEAPRLVVTVYGGMTNFPLQPKLARVFRKGLMKAAGISGTWIFTSGIDSCAVNHVTEALYGQSYNLRAKPITIGIAPWGLMKQRGNLIGMDKVVSYYRAVRRNDDGLVELNRKHLFFLLVDNGTTGRYGADIFLRRRLESYITEKQTLDIGSRRVPVVCLVLEGGRSTVRCVLDYVTSVPKIPVVVCDGSGRASDLISFAHKRLKVDGEIREVIREQLTSLIKDVFGYDAKRAKALISELIRIVRQKELVTVFRLGETPKQDLDNAILTALLKGQNLTPIEQLTLALAWDRADVARSDIFVMGQEIPKKALYAAMMDALIHNRVDFVRLLLENGVSMKEFLTIARLENLYNSSQGPKNTLPYIVDDVVKTHFDRYELIHIGLVVEKLMGNGFRSSYTNNSFRQKYEEYRQNVLLNPKNIRQEENVLSTVSTSQGPLTQDLGIVPPISGNRALSNHIVWRSVNRNGFLNRPDLPTLPDSVVIDIDEDVESSKNGTPDFEYPFSDLVVWAVLTRRHKMALCMWEHGEEALAKSLVACRLYKSLAKEASEDFLDLDIVEELRSNAEEFRELSVSLLDHCYKNDEMRTLELLTYEMSNWGRETSLTLAVMVNNKQFIAHPCCQALLADLWHGGMRIRSSTNLKVIMGLLFPPLLVFIDFKSAEELRRQPQTAAEHADDSSSESDSRSVGSGSRSSSSSSSSSSTSSSDDDVSVEEHGPQFGSMLFRSKRKKPKQQLSITSNIQSERDEYVLSPPKCSRTQSKLKSTENLGGTSDTASFNGRGSFRPLKKGKSIFSGKWKIKDDKIRFQRRIYEFFVAPITTFWSWTLSFAVFLSLYTYILLVKTPIKPSILEWIVFSYVVGFGMEIVRKLCMSDPKSIREKFEYFFLNYWNALTTVAIGTYLVGFGLRCNPSTRSAGRVVLATNSMLWSIKLLDFLSVHPRFGPYVTMAGKMIMNMSSIVVMLAISLLAFGLARQSITYPNEEWSWLLLRNVFYKPYFMLYGEVYADEIDTCGDEAWDEHMEKRIPVDALTNTSMSCVPGHWVPPLLMTVFLLIANILLISMLIAIFNNIFDAANKISHQIWLFQRYRQVMEYQNTSILPPPLTPLYHLHLVYKYLRFRYEIRRERLVQNEINSGDDPKKIQTAEKKRKQKVRLLREQLFDATLKLFFNREQIEKMHDFEEECMESLAREKEFLSSRTNEERLRRTVERTDNILQRVNDLSQKESYFSDSINHFENRLEHIENAQVETLKYLKHLSEALPRLYDALLCGEDDENMELNLEKKSSKQTSGMSEAKPDMAEGSNEMRNRSRTTTIGGEAFQKLGNKSSTSFGNLLSTEAIPIKTSGVSVNAFRSSVRRPQRNEYTSITDTIEIDRAEARAPFTPKFERGYIESTVEDYITDEEEGEAHDDSNPHEVRSTSQGLAYYDDPQYQSQREDNDDDYPNENRDTPNTTLRRAKSSFIRTHNQRMREYEEEIAGDSDLPGPSKLTNGSDAEKEAGSPRSTERSANSSSEFLQFIGTSNDPEKKHSRESI</sequence>
<organism evidence="15 17">
    <name type="scientific">Bursaphelenchus xylophilus</name>
    <name type="common">Pinewood nematode worm</name>
    <name type="synonym">Aphelenchoides xylophilus</name>
    <dbReference type="NCBI Taxonomy" id="6326"/>
    <lineage>
        <taxon>Eukaryota</taxon>
        <taxon>Metazoa</taxon>
        <taxon>Ecdysozoa</taxon>
        <taxon>Nematoda</taxon>
        <taxon>Chromadorea</taxon>
        <taxon>Rhabditida</taxon>
        <taxon>Tylenchina</taxon>
        <taxon>Tylenchomorpha</taxon>
        <taxon>Aphelenchoidea</taxon>
        <taxon>Aphelenchoididae</taxon>
        <taxon>Bursaphelenchus</taxon>
    </lineage>
</organism>
<evidence type="ECO:0000259" key="10">
    <source>
        <dbReference type="Pfam" id="PF00520"/>
    </source>
</evidence>
<dbReference type="OrthoDB" id="301415at2759"/>
<evidence type="ECO:0000313" key="17">
    <source>
        <dbReference type="WBParaSite" id="BXY_0896800.1"/>
    </source>
</evidence>
<evidence type="ECO:0000259" key="12">
    <source>
        <dbReference type="Pfam" id="PF18139"/>
    </source>
</evidence>
<dbReference type="PANTHER" id="PTHR13800">
    <property type="entry name" value="TRANSIENT RECEPTOR POTENTIAL CATION CHANNEL, SUBFAMILY M, MEMBER 6"/>
    <property type="match status" value="1"/>
</dbReference>
<feature type="domain" description="TRPM-like" evidence="13">
    <location>
        <begin position="690"/>
        <end position="813"/>
    </location>
</feature>
<feature type="domain" description="TRPM SLOG" evidence="12">
    <location>
        <begin position="175"/>
        <end position="439"/>
    </location>
</feature>
<gene>
    <name evidence="14" type="ORF">BXYJ_LOCUS1599</name>
</gene>
<reference evidence="17" key="1">
    <citation type="submission" date="2016-11" db="UniProtKB">
        <authorList>
            <consortium name="WormBaseParasite"/>
        </authorList>
    </citation>
    <scope>IDENTIFICATION</scope>
</reference>
<evidence type="ECO:0000256" key="6">
    <source>
        <dbReference type="ARBA" id="ARBA00023136"/>
    </source>
</evidence>
<feature type="domain" description="Ion transport" evidence="10">
    <location>
        <begin position="1016"/>
        <end position="1270"/>
    </location>
</feature>
<evidence type="ECO:0000256" key="1">
    <source>
        <dbReference type="ARBA" id="ARBA00004141"/>
    </source>
</evidence>
<dbReference type="Proteomes" id="UP000095284">
    <property type="component" value="Unplaced"/>
</dbReference>
<dbReference type="InterPro" id="IPR050927">
    <property type="entry name" value="TRPM"/>
</dbReference>
<dbReference type="Pfam" id="PF16519">
    <property type="entry name" value="TRPM_tetra"/>
    <property type="match status" value="1"/>
</dbReference>
<evidence type="ECO:0000313" key="16">
    <source>
        <dbReference type="Proteomes" id="UP000659654"/>
    </source>
</evidence>
<feature type="compositionally biased region" description="Polar residues" evidence="8">
    <location>
        <begin position="1698"/>
        <end position="1714"/>
    </location>
</feature>
<dbReference type="EMBL" id="CAJFCV020000001">
    <property type="protein sequence ID" value="CAG9085105.1"/>
    <property type="molecule type" value="Genomic_DNA"/>
</dbReference>
<feature type="domain" description="TRPM tetramerisation" evidence="11">
    <location>
        <begin position="1394"/>
        <end position="1448"/>
    </location>
</feature>
<feature type="region of interest" description="Disordered" evidence="8">
    <location>
        <begin position="943"/>
        <end position="970"/>
    </location>
</feature>
<feature type="region of interest" description="Disordered" evidence="8">
    <location>
        <begin position="862"/>
        <end position="909"/>
    </location>
</feature>
<accession>A0A1I7S7H7</accession>
<keyword evidence="5" id="KW-0406">Ion transport</keyword>
<evidence type="ECO:0000256" key="3">
    <source>
        <dbReference type="ARBA" id="ARBA00022692"/>
    </source>
</evidence>
<dbReference type="Proteomes" id="UP000659654">
    <property type="component" value="Unassembled WGS sequence"/>
</dbReference>
<dbReference type="Pfam" id="PF18139">
    <property type="entry name" value="LSDAT_euk"/>
    <property type="match status" value="1"/>
</dbReference>
<dbReference type="GO" id="GO:0005886">
    <property type="term" value="C:plasma membrane"/>
    <property type="evidence" value="ECO:0007669"/>
    <property type="project" value="TreeGrafter"/>
</dbReference>
<feature type="compositionally biased region" description="Basic and acidic residues" evidence="8">
    <location>
        <begin position="1487"/>
        <end position="1500"/>
    </location>
</feature>
<dbReference type="GO" id="GO:0030001">
    <property type="term" value="P:metal ion transport"/>
    <property type="evidence" value="ECO:0007669"/>
    <property type="project" value="TreeGrafter"/>
</dbReference>
<feature type="compositionally biased region" description="Basic residues" evidence="8">
    <location>
        <begin position="1"/>
        <end position="11"/>
    </location>
</feature>